<comment type="caution">
    <text evidence="1">The sequence shown here is derived from an EMBL/GenBank/DDBJ whole genome shotgun (WGS) entry which is preliminary data.</text>
</comment>
<dbReference type="PANTHER" id="PTHR36978">
    <property type="entry name" value="P-LOOP CONTAINING NUCLEOTIDE TRIPHOSPHATE HYDROLASE"/>
    <property type="match status" value="1"/>
</dbReference>
<proteinExistence type="predicted"/>
<reference evidence="1 2" key="1">
    <citation type="journal article" date="2020" name="Microb. Genom.">
        <title>Genetic diversity of clinical and environmental Mucorales isolates obtained from an investigation of mucormycosis cases among solid organ transplant recipients.</title>
        <authorList>
            <person name="Nguyen M.H."/>
            <person name="Kaul D."/>
            <person name="Muto C."/>
            <person name="Cheng S.J."/>
            <person name="Richter R.A."/>
            <person name="Bruno V.M."/>
            <person name="Liu G."/>
            <person name="Beyhan S."/>
            <person name="Sundermann A.J."/>
            <person name="Mounaud S."/>
            <person name="Pasculle A.W."/>
            <person name="Nierman W.C."/>
            <person name="Driscoll E."/>
            <person name="Cumbie R."/>
            <person name="Clancy C.J."/>
            <person name="Dupont C.L."/>
        </authorList>
    </citation>
    <scope>NUCLEOTIDE SEQUENCE [LARGE SCALE GENOMIC DNA]</scope>
    <source>
        <strain evidence="1 2">GL24</strain>
    </source>
</reference>
<dbReference type="InterPro" id="IPR027417">
    <property type="entry name" value="P-loop_NTPase"/>
</dbReference>
<gene>
    <name evidence="1" type="ORF">G6F50_005811</name>
</gene>
<sequence>MAPLKVIGAGFGRTGTISLHEALNILGYNTYHMACCLKDESLDIKPFKEAHRNPEAIDWDKPYEGFDAAVDWPTCTFYKELMDKYPDAKVLLTVRSPESWYASVCKTIAPLAQRYNEIKSERAKEVLDVTLKVVLDGIFADEERMKDEKLVQKLFTDHIEEVKRHVPSDRLLVMELGEGWDRLCQFLGKEVPNVPYPKLNEAASFQDRVSKHLNDL</sequence>
<evidence type="ECO:0008006" key="3">
    <source>
        <dbReference type="Google" id="ProtNLM"/>
    </source>
</evidence>
<dbReference type="EMBL" id="JAANIU010000802">
    <property type="protein sequence ID" value="KAG1570068.1"/>
    <property type="molecule type" value="Genomic_DNA"/>
</dbReference>
<dbReference type="AlphaFoldDB" id="A0A9P6Z3Q9"/>
<evidence type="ECO:0000313" key="1">
    <source>
        <dbReference type="EMBL" id="KAG1570068.1"/>
    </source>
</evidence>
<protein>
    <recommendedName>
        <fullName evidence="3">Sulfotransferase domain-containing protein</fullName>
    </recommendedName>
</protein>
<dbReference type="Proteomes" id="UP000740926">
    <property type="component" value="Unassembled WGS sequence"/>
</dbReference>
<dbReference type="Pfam" id="PF17784">
    <property type="entry name" value="Sulfotransfer_4"/>
    <property type="match status" value="1"/>
</dbReference>
<organism evidence="1 2">
    <name type="scientific">Rhizopus delemar</name>
    <dbReference type="NCBI Taxonomy" id="936053"/>
    <lineage>
        <taxon>Eukaryota</taxon>
        <taxon>Fungi</taxon>
        <taxon>Fungi incertae sedis</taxon>
        <taxon>Mucoromycota</taxon>
        <taxon>Mucoromycotina</taxon>
        <taxon>Mucoromycetes</taxon>
        <taxon>Mucorales</taxon>
        <taxon>Mucorineae</taxon>
        <taxon>Rhizopodaceae</taxon>
        <taxon>Rhizopus</taxon>
    </lineage>
</organism>
<evidence type="ECO:0000313" key="2">
    <source>
        <dbReference type="Proteomes" id="UP000740926"/>
    </source>
</evidence>
<keyword evidence="2" id="KW-1185">Reference proteome</keyword>
<dbReference type="Gene3D" id="3.40.50.300">
    <property type="entry name" value="P-loop containing nucleotide triphosphate hydrolases"/>
    <property type="match status" value="1"/>
</dbReference>
<dbReference type="InterPro" id="IPR040632">
    <property type="entry name" value="Sulfotransfer_4"/>
</dbReference>
<name>A0A9P6Z3Q9_9FUNG</name>
<dbReference type="PANTHER" id="PTHR36978:SF4">
    <property type="entry name" value="P-LOOP CONTAINING NUCLEOSIDE TRIPHOSPHATE HYDROLASE PROTEIN"/>
    <property type="match status" value="1"/>
</dbReference>
<dbReference type="SUPFAM" id="SSF52540">
    <property type="entry name" value="P-loop containing nucleoside triphosphate hydrolases"/>
    <property type="match status" value="1"/>
</dbReference>
<accession>A0A9P6Z3Q9</accession>